<dbReference type="GO" id="GO:0008270">
    <property type="term" value="F:zinc ion binding"/>
    <property type="evidence" value="ECO:0007669"/>
    <property type="project" value="UniProtKB-KW"/>
</dbReference>
<proteinExistence type="predicted"/>
<dbReference type="PROSITE" id="PS50016">
    <property type="entry name" value="ZF_PHD_2"/>
    <property type="match status" value="1"/>
</dbReference>
<dbReference type="InterPro" id="IPR001965">
    <property type="entry name" value="Znf_PHD"/>
</dbReference>
<organism evidence="8 9">
    <name type="scientific">Owenia fusiformis</name>
    <name type="common">Polychaete worm</name>
    <dbReference type="NCBI Taxonomy" id="6347"/>
    <lineage>
        <taxon>Eukaryota</taxon>
        <taxon>Metazoa</taxon>
        <taxon>Spiralia</taxon>
        <taxon>Lophotrochozoa</taxon>
        <taxon>Annelida</taxon>
        <taxon>Polychaeta</taxon>
        <taxon>Sedentaria</taxon>
        <taxon>Canalipalpata</taxon>
        <taxon>Sabellida</taxon>
        <taxon>Oweniida</taxon>
        <taxon>Oweniidae</taxon>
        <taxon>Owenia</taxon>
    </lineage>
</organism>
<keyword evidence="6" id="KW-0103">Bromodomain</keyword>
<evidence type="ECO:0000256" key="5">
    <source>
        <dbReference type="ARBA" id="ARBA00023054"/>
    </source>
</evidence>
<dbReference type="PANTHER" id="PTHR45915">
    <property type="entry name" value="TRANSCRIPTION INTERMEDIARY FACTOR"/>
    <property type="match status" value="1"/>
</dbReference>
<keyword evidence="9" id="KW-1185">Reference proteome</keyword>
<evidence type="ECO:0000256" key="4">
    <source>
        <dbReference type="ARBA" id="ARBA00022833"/>
    </source>
</evidence>
<dbReference type="InterPro" id="IPR001487">
    <property type="entry name" value="Bromodomain"/>
</dbReference>
<dbReference type="Gene3D" id="1.20.920.10">
    <property type="entry name" value="Bromodomain-like"/>
    <property type="match status" value="1"/>
</dbReference>
<dbReference type="PROSITE" id="PS01359">
    <property type="entry name" value="ZF_PHD_1"/>
    <property type="match status" value="1"/>
</dbReference>
<dbReference type="SUPFAM" id="SSF47370">
    <property type="entry name" value="Bromodomain"/>
    <property type="match status" value="1"/>
</dbReference>
<feature type="non-terminal residue" evidence="8">
    <location>
        <position position="218"/>
    </location>
</feature>
<evidence type="ECO:0000256" key="6">
    <source>
        <dbReference type="ARBA" id="ARBA00023117"/>
    </source>
</evidence>
<evidence type="ECO:0000256" key="7">
    <source>
        <dbReference type="ARBA" id="ARBA00023242"/>
    </source>
</evidence>
<comment type="caution">
    <text evidence="8">The sequence shown here is derived from an EMBL/GenBank/DDBJ whole genome shotgun (WGS) entry which is preliminary data.</text>
</comment>
<dbReference type="Pfam" id="PF00439">
    <property type="entry name" value="Bromodomain"/>
    <property type="match status" value="1"/>
</dbReference>
<dbReference type="SUPFAM" id="SSF57903">
    <property type="entry name" value="FYVE/PHD zinc finger"/>
    <property type="match status" value="1"/>
</dbReference>
<dbReference type="InterPro" id="IPR019786">
    <property type="entry name" value="Zinc_finger_PHD-type_CS"/>
</dbReference>
<keyword evidence="3" id="KW-0863">Zinc-finger</keyword>
<sequence length="218" mass="24875">NVPHSQNSDDPNEDYCAVCHFGWDLLCCDSCPKVFHLKCHVPHLTEFPGPDISWQCLLCRSEDELRITDNSPRYELTEGTMKRKAPVGLSDKEQKICERILLELFCHDQSINFHNPVQVDRSAPNYYKIISQPMDLATIRTKLRRGHFNHYDSVETFIDDVKLIFKNCATYNKPDSKVGKSGKKVEQFFNGLIKKLLPNYAQRASTPAPSPGVSDTES</sequence>
<dbReference type="PRINTS" id="PR00503">
    <property type="entry name" value="BROMODOMAIN"/>
</dbReference>
<dbReference type="SMART" id="SM00297">
    <property type="entry name" value="BROMO"/>
    <property type="match status" value="1"/>
</dbReference>
<dbReference type="GO" id="GO:0005634">
    <property type="term" value="C:nucleus"/>
    <property type="evidence" value="ECO:0007669"/>
    <property type="project" value="UniProtKB-SubCell"/>
</dbReference>
<dbReference type="InterPro" id="IPR036427">
    <property type="entry name" value="Bromodomain-like_sf"/>
</dbReference>
<dbReference type="InterPro" id="IPR011011">
    <property type="entry name" value="Znf_FYVE_PHD"/>
</dbReference>
<dbReference type="InterPro" id="IPR013083">
    <property type="entry name" value="Znf_RING/FYVE/PHD"/>
</dbReference>
<keyword evidence="2" id="KW-0479">Metal-binding</keyword>
<evidence type="ECO:0000313" key="8">
    <source>
        <dbReference type="EMBL" id="CAH1787834.1"/>
    </source>
</evidence>
<evidence type="ECO:0000256" key="1">
    <source>
        <dbReference type="ARBA" id="ARBA00004123"/>
    </source>
</evidence>
<dbReference type="PANTHER" id="PTHR45915:SF6">
    <property type="entry name" value="E3 UBIQUITIN-PROTEIN LIGASE TRIM33"/>
    <property type="match status" value="1"/>
</dbReference>
<accession>A0A8J1UYV4</accession>
<keyword evidence="4" id="KW-0862">Zinc</keyword>
<feature type="non-terminal residue" evidence="8">
    <location>
        <position position="1"/>
    </location>
</feature>
<keyword evidence="7" id="KW-0539">Nucleus</keyword>
<dbReference type="CDD" id="cd05502">
    <property type="entry name" value="Bromo_tif1_like"/>
    <property type="match status" value="1"/>
</dbReference>
<dbReference type="Pfam" id="PF00628">
    <property type="entry name" value="PHD"/>
    <property type="match status" value="1"/>
</dbReference>
<dbReference type="SMART" id="SM00249">
    <property type="entry name" value="PHD"/>
    <property type="match status" value="1"/>
</dbReference>
<name>A0A8J1UYV4_OWEFU</name>
<evidence type="ECO:0000256" key="3">
    <source>
        <dbReference type="ARBA" id="ARBA00022771"/>
    </source>
</evidence>
<dbReference type="AlphaFoldDB" id="A0A8J1UYV4"/>
<dbReference type="OrthoDB" id="6020909at2759"/>
<dbReference type="InterPro" id="IPR019787">
    <property type="entry name" value="Znf_PHD-finger"/>
</dbReference>
<dbReference type="EMBL" id="CAIIXF020000006">
    <property type="protein sequence ID" value="CAH1787834.1"/>
    <property type="molecule type" value="Genomic_DNA"/>
</dbReference>
<protein>
    <submittedName>
        <fullName evidence="8">Uncharacterized protein</fullName>
    </submittedName>
</protein>
<evidence type="ECO:0000313" key="9">
    <source>
        <dbReference type="Proteomes" id="UP000749559"/>
    </source>
</evidence>
<gene>
    <name evidence="8" type="ORF">OFUS_LOCUS13467</name>
</gene>
<keyword evidence="5" id="KW-0175">Coiled coil</keyword>
<comment type="subcellular location">
    <subcellularLocation>
        <location evidence="1">Nucleus</location>
    </subcellularLocation>
</comment>
<evidence type="ECO:0000256" key="2">
    <source>
        <dbReference type="ARBA" id="ARBA00022723"/>
    </source>
</evidence>
<dbReference type="PROSITE" id="PS50014">
    <property type="entry name" value="BROMODOMAIN_2"/>
    <property type="match status" value="1"/>
</dbReference>
<dbReference type="Proteomes" id="UP000749559">
    <property type="component" value="Unassembled WGS sequence"/>
</dbReference>
<dbReference type="GO" id="GO:0000785">
    <property type="term" value="C:chromatin"/>
    <property type="evidence" value="ECO:0007669"/>
    <property type="project" value="TreeGrafter"/>
</dbReference>
<dbReference type="Gene3D" id="3.30.40.10">
    <property type="entry name" value="Zinc/RING finger domain, C3HC4 (zinc finger)"/>
    <property type="match status" value="1"/>
</dbReference>
<reference evidence="8" key="1">
    <citation type="submission" date="2022-03" db="EMBL/GenBank/DDBJ databases">
        <authorList>
            <person name="Martin C."/>
        </authorList>
    </citation>
    <scope>NUCLEOTIDE SEQUENCE</scope>
</reference>